<sequence>MRVKVLSILYIFYGAVCVAAKSQGFEKMNADFHVPIYFDFLTSSTLVLSQGTSLSLVELNTGLIMPLVGSETAGGYVDGESSEARFADITDVVVQGNYMYIADYSCIRIYDIERKLVATLSGICGRMHETVTASVAPETFKGPLKMAVSARDLYVLDGNRVIRLDKETGASWPLSIGERLSEGKPTSIEIDKYTAQLFVTVAKANETQIISIDIASGQQGLYSTIQTLSNSHIPGLAGVMASIDIAPNGTIYVLQPKNLYSVDRKSINSSKIELGDYGYRQVAASSEYIVLSQEYYSRMYSMHILKLGEDEPSSTRQGASKEEPGIDDTNMMMKLFQSQAFHLTIVFPSILFLTLIIVIICATRKVMRKRKVEKAQTRPTSETSSEKYFLNTENTQTQDSGYWM</sequence>
<gene>
    <name evidence="4" type="ORF">EB796_024705</name>
</gene>
<organism evidence="4 5">
    <name type="scientific">Bugula neritina</name>
    <name type="common">Brown bryozoan</name>
    <name type="synonym">Sertularia neritina</name>
    <dbReference type="NCBI Taxonomy" id="10212"/>
    <lineage>
        <taxon>Eukaryota</taxon>
        <taxon>Metazoa</taxon>
        <taxon>Spiralia</taxon>
        <taxon>Lophotrochozoa</taxon>
        <taxon>Bryozoa</taxon>
        <taxon>Gymnolaemata</taxon>
        <taxon>Cheilostomatida</taxon>
        <taxon>Flustrina</taxon>
        <taxon>Buguloidea</taxon>
        <taxon>Bugulidae</taxon>
        <taxon>Bugula</taxon>
    </lineage>
</organism>
<protein>
    <submittedName>
        <fullName evidence="4">Uncharacterized protein</fullName>
    </submittedName>
</protein>
<dbReference type="Proteomes" id="UP000593567">
    <property type="component" value="Unassembled WGS sequence"/>
</dbReference>
<keyword evidence="3" id="KW-0732">Signal</keyword>
<comment type="caution">
    <text evidence="4">The sequence shown here is derived from an EMBL/GenBank/DDBJ whole genome shotgun (WGS) entry which is preliminary data.</text>
</comment>
<feature type="signal peptide" evidence="3">
    <location>
        <begin position="1"/>
        <end position="20"/>
    </location>
</feature>
<dbReference type="EMBL" id="VXIV02003444">
    <property type="protein sequence ID" value="KAF6016994.1"/>
    <property type="molecule type" value="Genomic_DNA"/>
</dbReference>
<keyword evidence="2" id="KW-0812">Transmembrane</keyword>
<evidence type="ECO:0000313" key="5">
    <source>
        <dbReference type="Proteomes" id="UP000593567"/>
    </source>
</evidence>
<keyword evidence="5" id="KW-1185">Reference proteome</keyword>
<dbReference type="Gene3D" id="2.120.10.30">
    <property type="entry name" value="TolB, C-terminal domain"/>
    <property type="match status" value="1"/>
</dbReference>
<reference evidence="4" key="1">
    <citation type="submission" date="2020-06" db="EMBL/GenBank/DDBJ databases">
        <title>Draft genome of Bugula neritina, a colonial animal packing powerful symbionts and potential medicines.</title>
        <authorList>
            <person name="Rayko M."/>
        </authorList>
    </citation>
    <scope>NUCLEOTIDE SEQUENCE [LARGE SCALE GENOMIC DNA]</scope>
    <source>
        <strain evidence="4">Kwan_BN1</strain>
    </source>
</reference>
<feature type="transmembrane region" description="Helical" evidence="2">
    <location>
        <begin position="340"/>
        <end position="362"/>
    </location>
</feature>
<proteinExistence type="predicted"/>
<feature type="region of interest" description="Disordered" evidence="1">
    <location>
        <begin position="371"/>
        <end position="391"/>
    </location>
</feature>
<evidence type="ECO:0000256" key="2">
    <source>
        <dbReference type="SAM" id="Phobius"/>
    </source>
</evidence>
<evidence type="ECO:0000313" key="4">
    <source>
        <dbReference type="EMBL" id="KAF6016994.1"/>
    </source>
</evidence>
<accession>A0A7J7IUC1</accession>
<name>A0A7J7IUC1_BUGNE</name>
<dbReference type="SUPFAM" id="SSF63825">
    <property type="entry name" value="YWTD domain"/>
    <property type="match status" value="1"/>
</dbReference>
<evidence type="ECO:0000256" key="1">
    <source>
        <dbReference type="SAM" id="MobiDB-lite"/>
    </source>
</evidence>
<feature type="chain" id="PRO_5029656162" evidence="3">
    <location>
        <begin position="21"/>
        <end position="404"/>
    </location>
</feature>
<dbReference type="AlphaFoldDB" id="A0A7J7IUC1"/>
<keyword evidence="2" id="KW-1133">Transmembrane helix</keyword>
<keyword evidence="2" id="KW-0472">Membrane</keyword>
<dbReference type="InterPro" id="IPR011042">
    <property type="entry name" value="6-blade_b-propeller_TolB-like"/>
</dbReference>
<evidence type="ECO:0000256" key="3">
    <source>
        <dbReference type="SAM" id="SignalP"/>
    </source>
</evidence>